<dbReference type="InterPro" id="IPR015419">
    <property type="entry name" value="CTAG/Pcc1"/>
</dbReference>
<dbReference type="eggNOG" id="ENOG502SBSA">
    <property type="taxonomic scope" value="Eukaryota"/>
</dbReference>
<evidence type="ECO:0000256" key="4">
    <source>
        <dbReference type="ARBA" id="ARBA00022490"/>
    </source>
</evidence>
<dbReference type="GO" id="GO:0008033">
    <property type="term" value="P:tRNA processing"/>
    <property type="evidence" value="ECO:0007669"/>
    <property type="project" value="UniProtKB-KW"/>
</dbReference>
<feature type="compositionally biased region" description="Basic and acidic residues" evidence="7">
    <location>
        <begin position="85"/>
        <end position="104"/>
    </location>
</feature>
<gene>
    <name evidence="8" type="ORF">WALSEDRAFT_18967</name>
</gene>
<comment type="subcellular location">
    <subcellularLocation>
        <location evidence="2">Cytoplasm</location>
    </subcellularLocation>
    <subcellularLocation>
        <location evidence="1">Nucleus</location>
    </subcellularLocation>
</comment>
<dbReference type="GeneID" id="18470787"/>
<dbReference type="FunFam" id="3.30.310.50:FF:000005">
    <property type="entry name" value="L antigen family member 3"/>
    <property type="match status" value="1"/>
</dbReference>
<evidence type="ECO:0000256" key="5">
    <source>
        <dbReference type="ARBA" id="ARBA00022694"/>
    </source>
</evidence>
<sequence length="104" mass="11600">LISLSSISTSCQHPDIVKNVLDVDKELKPDFVSRSIEVQGSNLITTFEAVSLRTLRTSTNAFLDNLKLVIQAIDTFDAPNYRPTDVPEIKEGSKERDRHGVESK</sequence>
<dbReference type="OMA" id="HAKIAYR"/>
<proteinExistence type="inferred from homology"/>
<evidence type="ECO:0000256" key="6">
    <source>
        <dbReference type="ARBA" id="ARBA00023242"/>
    </source>
</evidence>
<keyword evidence="5" id="KW-0819">tRNA processing</keyword>
<evidence type="ECO:0008006" key="10">
    <source>
        <dbReference type="Google" id="ProtNLM"/>
    </source>
</evidence>
<evidence type="ECO:0000313" key="9">
    <source>
        <dbReference type="Proteomes" id="UP000005242"/>
    </source>
</evidence>
<dbReference type="Proteomes" id="UP000005242">
    <property type="component" value="Unassembled WGS sequence"/>
</dbReference>
<dbReference type="Pfam" id="PF09341">
    <property type="entry name" value="Pcc1"/>
    <property type="match status" value="1"/>
</dbReference>
<organism evidence="8 9">
    <name type="scientific">Wallemia mellicola (strain ATCC MYA-4683 / CBS 633.66)</name>
    <name type="common">Wallemia sebi (CBS 633.66)</name>
    <dbReference type="NCBI Taxonomy" id="671144"/>
    <lineage>
        <taxon>Eukaryota</taxon>
        <taxon>Fungi</taxon>
        <taxon>Dikarya</taxon>
        <taxon>Basidiomycota</taxon>
        <taxon>Wallemiomycotina</taxon>
        <taxon>Wallemiomycetes</taxon>
        <taxon>Wallemiales</taxon>
        <taxon>Wallemiaceae</taxon>
        <taxon>Wallemia</taxon>
    </lineage>
</organism>
<feature type="non-terminal residue" evidence="8">
    <location>
        <position position="1"/>
    </location>
</feature>
<dbReference type="Gene3D" id="3.30.310.50">
    <property type="entry name" value="Alpha-D-phosphohexomutase, C-terminal domain"/>
    <property type="match status" value="1"/>
</dbReference>
<keyword evidence="6" id="KW-0539">Nucleus</keyword>
<feature type="region of interest" description="Disordered" evidence="7">
    <location>
        <begin position="78"/>
        <end position="104"/>
    </location>
</feature>
<protein>
    <recommendedName>
        <fullName evidence="10">Transcription factor Pcc1</fullName>
    </recommendedName>
</protein>
<dbReference type="AlphaFoldDB" id="I4YBI8"/>
<dbReference type="GO" id="GO:0000408">
    <property type="term" value="C:EKC/KEOPS complex"/>
    <property type="evidence" value="ECO:0007669"/>
    <property type="project" value="TreeGrafter"/>
</dbReference>
<accession>I4YBI8</accession>
<dbReference type="InParanoid" id="I4YBI8"/>
<evidence type="ECO:0000256" key="7">
    <source>
        <dbReference type="SAM" id="MobiDB-lite"/>
    </source>
</evidence>
<dbReference type="PANTHER" id="PTHR31283">
    <property type="entry name" value="EKC/KEOPS COMPLEX SUBUNIT PCC1 FAMILY MEMBER"/>
    <property type="match status" value="1"/>
</dbReference>
<dbReference type="OrthoDB" id="10025739at2759"/>
<dbReference type="GO" id="GO:0005634">
    <property type="term" value="C:nucleus"/>
    <property type="evidence" value="ECO:0007669"/>
    <property type="project" value="UniProtKB-SubCell"/>
</dbReference>
<evidence type="ECO:0000313" key="8">
    <source>
        <dbReference type="EMBL" id="EIM21330.1"/>
    </source>
</evidence>
<dbReference type="GO" id="GO:0070525">
    <property type="term" value="P:tRNA threonylcarbamoyladenosine metabolic process"/>
    <property type="evidence" value="ECO:0007669"/>
    <property type="project" value="TreeGrafter"/>
</dbReference>
<reference evidence="8 9" key="1">
    <citation type="journal article" date="2012" name="Fungal Genet. Biol.">
        <title>The genome of the xerotolerant mold Wallemia sebi reveals adaptations to osmotic stress and suggests cryptic sexual reproduction.</title>
        <authorList>
            <person name="Padamsee M."/>
            <person name="Kumar T.K.A."/>
            <person name="Riley R."/>
            <person name="Binder M."/>
            <person name="Boyd A."/>
            <person name="Calvo A.M."/>
            <person name="Furukawa K."/>
            <person name="Hesse C."/>
            <person name="Hohmann S."/>
            <person name="James T.Y."/>
            <person name="LaButti K."/>
            <person name="Lapidus A."/>
            <person name="Lindquist E."/>
            <person name="Lucas S."/>
            <person name="Miller K."/>
            <person name="Shantappa S."/>
            <person name="Grigoriev I.V."/>
            <person name="Hibbett D.S."/>
            <person name="McLaughlin D.J."/>
            <person name="Spatafora J.W."/>
            <person name="Aime M.C."/>
        </authorList>
    </citation>
    <scope>NUCLEOTIDE SEQUENCE [LARGE SCALE GENOMIC DNA]</scope>
    <source>
        <strain evidence="9">ATCC MYA-4683 / CBS 633.66</strain>
    </source>
</reference>
<dbReference type="PANTHER" id="PTHR31283:SF5">
    <property type="entry name" value="EKC_KEOPS COMPLEX SUBUNIT LAGE3"/>
    <property type="match status" value="1"/>
</dbReference>
<comment type="similarity">
    <text evidence="3">Belongs to the CTAG/PCC1 family.</text>
</comment>
<dbReference type="KEGG" id="wse:WALSEDRAFT_18967"/>
<evidence type="ECO:0000256" key="3">
    <source>
        <dbReference type="ARBA" id="ARBA00007073"/>
    </source>
</evidence>
<evidence type="ECO:0000256" key="2">
    <source>
        <dbReference type="ARBA" id="ARBA00004496"/>
    </source>
</evidence>
<keyword evidence="4" id="KW-0963">Cytoplasm</keyword>
<evidence type="ECO:0000256" key="1">
    <source>
        <dbReference type="ARBA" id="ARBA00004123"/>
    </source>
</evidence>
<keyword evidence="9" id="KW-1185">Reference proteome</keyword>
<dbReference type="EMBL" id="JH668233">
    <property type="protein sequence ID" value="EIM21330.1"/>
    <property type="molecule type" value="Genomic_DNA"/>
</dbReference>
<dbReference type="HOGENOM" id="CLU_2256608_0_0_1"/>
<dbReference type="RefSeq" id="XP_006958578.1">
    <property type="nucleotide sequence ID" value="XM_006958516.1"/>
</dbReference>
<name>I4YBI8_WALMC</name>
<dbReference type="GO" id="GO:0005737">
    <property type="term" value="C:cytoplasm"/>
    <property type="evidence" value="ECO:0007669"/>
    <property type="project" value="UniProtKB-SubCell"/>
</dbReference>